<evidence type="ECO:0008006" key="3">
    <source>
        <dbReference type="Google" id="ProtNLM"/>
    </source>
</evidence>
<dbReference type="Pfam" id="PF08282">
    <property type="entry name" value="Hydrolase_3"/>
    <property type="match status" value="2"/>
</dbReference>
<organism evidence="1 2">
    <name type="scientific">Linnemannia exigua</name>
    <dbReference type="NCBI Taxonomy" id="604196"/>
    <lineage>
        <taxon>Eukaryota</taxon>
        <taxon>Fungi</taxon>
        <taxon>Fungi incertae sedis</taxon>
        <taxon>Mucoromycota</taxon>
        <taxon>Mortierellomycotina</taxon>
        <taxon>Mortierellomycetes</taxon>
        <taxon>Mortierellales</taxon>
        <taxon>Mortierellaceae</taxon>
        <taxon>Linnemannia</taxon>
    </lineage>
</organism>
<gene>
    <name evidence="1" type="ORF">BGZ95_004064</name>
</gene>
<dbReference type="GO" id="GO:0000287">
    <property type="term" value="F:magnesium ion binding"/>
    <property type="evidence" value="ECO:0007669"/>
    <property type="project" value="TreeGrafter"/>
</dbReference>
<keyword evidence="2" id="KW-1185">Reference proteome</keyword>
<dbReference type="Proteomes" id="UP001194580">
    <property type="component" value="Unassembled WGS sequence"/>
</dbReference>
<dbReference type="PANTHER" id="PTHR10000">
    <property type="entry name" value="PHOSPHOSERINE PHOSPHATASE"/>
    <property type="match status" value="1"/>
</dbReference>
<accession>A0AAD4D3W7</accession>
<dbReference type="PANTHER" id="PTHR10000:SF8">
    <property type="entry name" value="HAD SUPERFAMILY HYDROLASE-LIKE, TYPE 3"/>
    <property type="match status" value="1"/>
</dbReference>
<evidence type="ECO:0000313" key="1">
    <source>
        <dbReference type="EMBL" id="KAG0262200.1"/>
    </source>
</evidence>
<dbReference type="EMBL" id="JAAAIL010001979">
    <property type="protein sequence ID" value="KAG0262200.1"/>
    <property type="molecule type" value="Genomic_DNA"/>
</dbReference>
<protein>
    <recommendedName>
        <fullName evidence="3">HAD-like protein</fullName>
    </recommendedName>
</protein>
<dbReference type="InterPro" id="IPR036412">
    <property type="entry name" value="HAD-like_sf"/>
</dbReference>
<proteinExistence type="predicted"/>
<dbReference type="InterPro" id="IPR023214">
    <property type="entry name" value="HAD_sf"/>
</dbReference>
<dbReference type="GO" id="GO:0016791">
    <property type="term" value="F:phosphatase activity"/>
    <property type="evidence" value="ECO:0007669"/>
    <property type="project" value="TreeGrafter"/>
</dbReference>
<evidence type="ECO:0000313" key="2">
    <source>
        <dbReference type="Proteomes" id="UP001194580"/>
    </source>
</evidence>
<dbReference type="GO" id="GO:0005829">
    <property type="term" value="C:cytosol"/>
    <property type="evidence" value="ECO:0007669"/>
    <property type="project" value="TreeGrafter"/>
</dbReference>
<name>A0AAD4D3W7_9FUNG</name>
<sequence length="324" mass="35949">MIASGRSPRSIQKVIDLFGGAMIPDAVICCNGALNYNPRTKTISVPQFMPLDQARQMVQTLRTQIRAFKTPRDVVPQKSLLNLDQYLLQDQDQSQNGVHGQQTIQGRPGFACEVIYFLNPYTPSTLQPPSDWTPQYAQDTSFVCDKVWESERKHSIYYDYTAIESMEEFIQSLAGRGGIVKLMALDRNRTAAALYESLPNPLVHHHHHHHHSTGPVAVAVAIGQEQEQTRPALTLTYSGPYFLEISASGVNKGLGLAAYCTLHSIPHEEVVAFGDLLNDAEMLQWAGLGLCMGNGHEDMKRLADRVIGTNAEDGVAREVESWFA</sequence>
<comment type="caution">
    <text evidence="1">The sequence shown here is derived from an EMBL/GenBank/DDBJ whole genome shotgun (WGS) entry which is preliminary data.</text>
</comment>
<dbReference type="SUPFAM" id="SSF56784">
    <property type="entry name" value="HAD-like"/>
    <property type="match status" value="2"/>
</dbReference>
<dbReference type="AlphaFoldDB" id="A0AAD4D3W7"/>
<dbReference type="Gene3D" id="3.40.50.1000">
    <property type="entry name" value="HAD superfamily/HAD-like"/>
    <property type="match status" value="1"/>
</dbReference>
<reference evidence="1" key="1">
    <citation type="journal article" date="2020" name="Fungal Divers.">
        <title>Resolving the Mortierellaceae phylogeny through synthesis of multi-gene phylogenetics and phylogenomics.</title>
        <authorList>
            <person name="Vandepol N."/>
            <person name="Liber J."/>
            <person name="Desiro A."/>
            <person name="Na H."/>
            <person name="Kennedy M."/>
            <person name="Barry K."/>
            <person name="Grigoriev I.V."/>
            <person name="Miller A.N."/>
            <person name="O'Donnell K."/>
            <person name="Stajich J.E."/>
            <person name="Bonito G."/>
        </authorList>
    </citation>
    <scope>NUCLEOTIDE SEQUENCE</scope>
    <source>
        <strain evidence="1">NRRL 28262</strain>
    </source>
</reference>